<dbReference type="EMBL" id="RJUF01000010">
    <property type="protein sequence ID" value="MCP9762477.1"/>
    <property type="molecule type" value="Genomic_DNA"/>
</dbReference>
<evidence type="ECO:0000313" key="12">
    <source>
        <dbReference type="Proteomes" id="UP001204144"/>
    </source>
</evidence>
<name>A0AAE3H0L0_9BACT</name>
<dbReference type="Pfam" id="PF03306">
    <property type="entry name" value="AAL_decarboxy"/>
    <property type="match status" value="1"/>
</dbReference>
<feature type="signal peptide" evidence="10">
    <location>
        <begin position="1"/>
        <end position="19"/>
    </location>
</feature>
<evidence type="ECO:0000256" key="8">
    <source>
        <dbReference type="ARBA" id="ARBA00023239"/>
    </source>
</evidence>
<dbReference type="AlphaFoldDB" id="A0AAE3H0L0"/>
<gene>
    <name evidence="11" type="ORF">EGI31_05885</name>
</gene>
<proteinExistence type="inferred from homology"/>
<keyword evidence="12" id="KW-1185">Reference proteome</keyword>
<dbReference type="Proteomes" id="UP001204144">
    <property type="component" value="Unassembled WGS sequence"/>
</dbReference>
<dbReference type="PANTHER" id="PTHR35524:SF1">
    <property type="entry name" value="ALPHA-ACETOLACTATE DECARBOXYLASE"/>
    <property type="match status" value="1"/>
</dbReference>
<dbReference type="GO" id="GO:0045151">
    <property type="term" value="P:acetoin biosynthetic process"/>
    <property type="evidence" value="ECO:0007669"/>
    <property type="project" value="UniProtKB-KW"/>
</dbReference>
<evidence type="ECO:0000256" key="7">
    <source>
        <dbReference type="ARBA" id="ARBA00023061"/>
    </source>
</evidence>
<evidence type="ECO:0000256" key="10">
    <source>
        <dbReference type="SAM" id="SignalP"/>
    </source>
</evidence>
<dbReference type="Gene3D" id="3.30.1330.80">
    <property type="entry name" value="Hypothetical protein, similar to alpha- acetolactate decarboxylase, domain 2"/>
    <property type="match status" value="1"/>
</dbReference>
<comment type="caution">
    <text evidence="11">The sequence shown here is derived from an EMBL/GenBank/DDBJ whole genome shotgun (WGS) entry which is preliminary data.</text>
</comment>
<dbReference type="SUPFAM" id="SSF117856">
    <property type="entry name" value="AF0104/ALDC/Ptd012-like"/>
    <property type="match status" value="1"/>
</dbReference>
<evidence type="ECO:0000256" key="2">
    <source>
        <dbReference type="ARBA" id="ARBA00005170"/>
    </source>
</evidence>
<dbReference type="InterPro" id="IPR005128">
    <property type="entry name" value="Acetolactate_a_deCO2ase"/>
</dbReference>
<sequence>MKNLLAILLILFSPFITTSQTVKNIGSMADMGKENFAPHIRLDTVTNKKHLFGLGPYGRMQGEISVWDGIPYFSAVNTNGEGVVSKNWQIEAPFFVYANVAKWQKHKVNLDCQNLQELQKNIENIAKEKEYNSEKPFVIKIKGKFDHLTTHIVMPRSSDVLGYQANKKQADYNFEQIEGEILVFYSQKHQGIYTHKDSFIHAHFLSKDKKTMGHIDKIKSNGIVEMSFSME</sequence>
<reference evidence="11 12" key="1">
    <citation type="submission" date="2018-11" db="EMBL/GenBank/DDBJ databases">
        <title>Novel bacteria species description.</title>
        <authorList>
            <person name="Han J.-H."/>
        </authorList>
    </citation>
    <scope>NUCLEOTIDE SEQUENCE [LARGE SCALE GENOMIC DNA]</scope>
    <source>
        <strain evidence="11 12">KCTC23259</strain>
    </source>
</reference>
<dbReference type="PANTHER" id="PTHR35524">
    <property type="entry name" value="ALPHA-ACETOLACTATE DECARBOXYLASE"/>
    <property type="match status" value="1"/>
</dbReference>
<evidence type="ECO:0000256" key="4">
    <source>
        <dbReference type="ARBA" id="ARBA00013204"/>
    </source>
</evidence>
<organism evidence="11 12">
    <name type="scientific">Lacihabitans soyangensis</name>
    <dbReference type="NCBI Taxonomy" id="869394"/>
    <lineage>
        <taxon>Bacteria</taxon>
        <taxon>Pseudomonadati</taxon>
        <taxon>Bacteroidota</taxon>
        <taxon>Cytophagia</taxon>
        <taxon>Cytophagales</taxon>
        <taxon>Leadbetterellaceae</taxon>
        <taxon>Lacihabitans</taxon>
    </lineage>
</organism>
<feature type="coiled-coil region" evidence="9">
    <location>
        <begin position="108"/>
        <end position="135"/>
    </location>
</feature>
<accession>A0AAE3H0L0</accession>
<dbReference type="RefSeq" id="WP_255036246.1">
    <property type="nucleotide sequence ID" value="NZ_RJUF01000010.1"/>
</dbReference>
<evidence type="ECO:0000256" key="6">
    <source>
        <dbReference type="ARBA" id="ARBA00022793"/>
    </source>
</evidence>
<evidence type="ECO:0000256" key="9">
    <source>
        <dbReference type="SAM" id="Coils"/>
    </source>
</evidence>
<keyword evidence="10" id="KW-0732">Signal</keyword>
<comment type="pathway">
    <text evidence="2">Polyol metabolism; (R,R)-butane-2,3-diol biosynthesis; (R,R)-butane-2,3-diol from pyruvate: step 2/3.</text>
</comment>
<keyword evidence="8" id="KW-0456">Lyase</keyword>
<keyword evidence="7" id="KW-0005">Acetoin biosynthesis</keyword>
<keyword evidence="9" id="KW-0175">Coiled coil</keyword>
<dbReference type="EC" id="4.1.1.5" evidence="4"/>
<comment type="catalytic activity">
    <reaction evidence="1">
        <text>(2S)-2-acetolactate + H(+) = (R)-acetoin + CO2</text>
        <dbReference type="Rhea" id="RHEA:21580"/>
        <dbReference type="ChEBI" id="CHEBI:15378"/>
        <dbReference type="ChEBI" id="CHEBI:15686"/>
        <dbReference type="ChEBI" id="CHEBI:16526"/>
        <dbReference type="ChEBI" id="CHEBI:58476"/>
        <dbReference type="EC" id="4.1.1.5"/>
    </reaction>
</comment>
<evidence type="ECO:0000256" key="3">
    <source>
        <dbReference type="ARBA" id="ARBA00007106"/>
    </source>
</evidence>
<keyword evidence="6" id="KW-0210">Decarboxylase</keyword>
<dbReference type="GO" id="GO:0047605">
    <property type="term" value="F:acetolactate decarboxylase activity"/>
    <property type="evidence" value="ECO:0007669"/>
    <property type="project" value="UniProtKB-EC"/>
</dbReference>
<evidence type="ECO:0000256" key="1">
    <source>
        <dbReference type="ARBA" id="ARBA00001784"/>
    </source>
</evidence>
<comment type="similarity">
    <text evidence="3">Belongs to the alpha-acetolactate decarboxylase family.</text>
</comment>
<feature type="chain" id="PRO_5042055707" description="Alpha-acetolactate decarboxylase" evidence="10">
    <location>
        <begin position="20"/>
        <end position="231"/>
    </location>
</feature>
<evidence type="ECO:0000313" key="11">
    <source>
        <dbReference type="EMBL" id="MCP9762477.1"/>
    </source>
</evidence>
<evidence type="ECO:0000256" key="5">
    <source>
        <dbReference type="ARBA" id="ARBA00020164"/>
    </source>
</evidence>
<protein>
    <recommendedName>
        <fullName evidence="5">Alpha-acetolactate decarboxylase</fullName>
        <ecNumber evidence="4">4.1.1.5</ecNumber>
    </recommendedName>
</protein>